<keyword evidence="5" id="KW-0449">Lipoprotein</keyword>
<feature type="signal peptide" evidence="6">
    <location>
        <begin position="1"/>
        <end position="19"/>
    </location>
</feature>
<accession>A0A1J0GEE9</accession>
<proteinExistence type="predicted"/>
<dbReference type="STRING" id="1552.A7L45_06525"/>
<dbReference type="OrthoDB" id="42940at2"/>
<gene>
    <name evidence="7" type="ORF">A7L45_06525</name>
</gene>
<keyword evidence="3" id="KW-0472">Membrane</keyword>
<dbReference type="EMBL" id="CP015756">
    <property type="protein sequence ID" value="APC39746.1"/>
    <property type="molecule type" value="Genomic_DNA"/>
</dbReference>
<dbReference type="PANTHER" id="PTHR43649">
    <property type="entry name" value="ARABINOSE-BINDING PROTEIN-RELATED"/>
    <property type="match status" value="1"/>
</dbReference>
<reference evidence="8" key="1">
    <citation type="journal article" date="2016" name="Front. Microbiol.">
        <title>Complete Genome Sequence of Clostridium estertheticum DSM 8809, a Microbe Identified in Spoiled Vacuum Packed Beef.</title>
        <authorList>
            <person name="Yu Z."/>
            <person name="Gunn L."/>
            <person name="Brennan E."/>
            <person name="Reid R."/>
            <person name="Wall P.G."/>
            <person name="Gaora O.P."/>
            <person name="Hurley D."/>
            <person name="Bolton D."/>
            <person name="Fanning S."/>
        </authorList>
    </citation>
    <scope>NUCLEOTIDE SEQUENCE [LARGE SCALE GENOMIC DNA]</scope>
    <source>
        <strain evidence="8">DSM 8809</strain>
    </source>
</reference>
<keyword evidence="8" id="KW-1185">Reference proteome</keyword>
<evidence type="ECO:0000256" key="3">
    <source>
        <dbReference type="ARBA" id="ARBA00023136"/>
    </source>
</evidence>
<evidence type="ECO:0000256" key="2">
    <source>
        <dbReference type="ARBA" id="ARBA00022729"/>
    </source>
</evidence>
<evidence type="ECO:0000256" key="5">
    <source>
        <dbReference type="ARBA" id="ARBA00023288"/>
    </source>
</evidence>
<dbReference type="Pfam" id="PF01547">
    <property type="entry name" value="SBP_bac_1"/>
    <property type="match status" value="1"/>
</dbReference>
<evidence type="ECO:0000256" key="6">
    <source>
        <dbReference type="SAM" id="SignalP"/>
    </source>
</evidence>
<sequence>MKKVISSVLLAMMSIAVLAGCGKQAATTSAKKDVILTVLTNRTDIVSTDLKKFGDEYKTKTGVTIKWEGITDYDGDVKVRLNSKKYGDVLLIPNGIANTELSQFFEPLGKNTDAKLKGYNYTDDKAVKNSDGTYTTYGLSYGMGASGVVYNKAAFKKAGIVKFPTTVTELYAAAAKLKRAGIIPLATNFKDKWPLQEWDNLAIPMSGNGSYYNTIYKETAPFSADKPNGKSLNMLYKFVFSGWVEPDLTTTNWEQSKTDLGQGKIGMMFLGTWAIPQIQTAAANKGDIGFSAIPLDDSGKLSAITSPDWRLAVSKASENKTEAADFLFAFVNSTYANDNGFIPIQKGKESTNPIIKEFTTSTKLLYIAPGPNGDESDKKDKIANKAAIDFYGGLYVQKVAIEAKKSKADFDKTITELNTNWANAKKTLKY</sequence>
<name>A0A1J0GEE9_9CLOT</name>
<dbReference type="Proteomes" id="UP000182569">
    <property type="component" value="Chromosome"/>
</dbReference>
<dbReference type="Gene3D" id="3.40.190.10">
    <property type="entry name" value="Periplasmic binding protein-like II"/>
    <property type="match status" value="2"/>
</dbReference>
<dbReference type="KEGG" id="ceu:A7L45_06525"/>
<dbReference type="InterPro" id="IPR050490">
    <property type="entry name" value="Bact_solute-bd_prot1"/>
</dbReference>
<dbReference type="PANTHER" id="PTHR43649:SF33">
    <property type="entry name" value="POLYGALACTURONAN_RHAMNOGALACTURONAN-BINDING PROTEIN YTCQ"/>
    <property type="match status" value="1"/>
</dbReference>
<keyword evidence="4" id="KW-0564">Palmitate</keyword>
<dbReference type="AlphaFoldDB" id="A0A1J0GEE9"/>
<dbReference type="SUPFAM" id="SSF53850">
    <property type="entry name" value="Periplasmic binding protein-like II"/>
    <property type="match status" value="1"/>
</dbReference>
<evidence type="ECO:0000256" key="1">
    <source>
        <dbReference type="ARBA" id="ARBA00022475"/>
    </source>
</evidence>
<evidence type="ECO:0008006" key="9">
    <source>
        <dbReference type="Google" id="ProtNLM"/>
    </source>
</evidence>
<keyword evidence="1" id="KW-1003">Cell membrane</keyword>
<feature type="chain" id="PRO_5039163655" description="Extracellular solute-binding protein" evidence="6">
    <location>
        <begin position="20"/>
        <end position="430"/>
    </location>
</feature>
<evidence type="ECO:0000313" key="7">
    <source>
        <dbReference type="EMBL" id="APC39746.1"/>
    </source>
</evidence>
<organism evidence="7 8">
    <name type="scientific">Clostridium estertheticum subsp. estertheticum</name>
    <dbReference type="NCBI Taxonomy" id="1552"/>
    <lineage>
        <taxon>Bacteria</taxon>
        <taxon>Bacillati</taxon>
        <taxon>Bacillota</taxon>
        <taxon>Clostridia</taxon>
        <taxon>Eubacteriales</taxon>
        <taxon>Clostridiaceae</taxon>
        <taxon>Clostridium</taxon>
    </lineage>
</organism>
<protein>
    <recommendedName>
        <fullName evidence="9">Extracellular solute-binding protein</fullName>
    </recommendedName>
</protein>
<evidence type="ECO:0000256" key="4">
    <source>
        <dbReference type="ARBA" id="ARBA00023139"/>
    </source>
</evidence>
<evidence type="ECO:0000313" key="8">
    <source>
        <dbReference type="Proteomes" id="UP000182569"/>
    </source>
</evidence>
<dbReference type="PROSITE" id="PS51257">
    <property type="entry name" value="PROKAR_LIPOPROTEIN"/>
    <property type="match status" value="1"/>
</dbReference>
<keyword evidence="2 6" id="KW-0732">Signal</keyword>
<dbReference type="RefSeq" id="WP_071612040.1">
    <property type="nucleotide sequence ID" value="NZ_CP015756.1"/>
</dbReference>
<dbReference type="InterPro" id="IPR006059">
    <property type="entry name" value="SBP"/>
</dbReference>